<proteinExistence type="inferred from homology"/>
<reference evidence="5 6" key="1">
    <citation type="submission" date="2019-02" db="EMBL/GenBank/DDBJ databases">
        <title>Deep-cultivation of Planctomycetes and their phenomic and genomic characterization uncovers novel biology.</title>
        <authorList>
            <person name="Wiegand S."/>
            <person name="Jogler M."/>
            <person name="Boedeker C."/>
            <person name="Pinto D."/>
            <person name="Vollmers J."/>
            <person name="Rivas-Marin E."/>
            <person name="Kohn T."/>
            <person name="Peeters S.H."/>
            <person name="Heuer A."/>
            <person name="Rast P."/>
            <person name="Oberbeckmann S."/>
            <person name="Bunk B."/>
            <person name="Jeske O."/>
            <person name="Meyerdierks A."/>
            <person name="Storesund J.E."/>
            <person name="Kallscheuer N."/>
            <person name="Luecker S."/>
            <person name="Lage O.M."/>
            <person name="Pohl T."/>
            <person name="Merkel B.J."/>
            <person name="Hornburger P."/>
            <person name="Mueller R.-W."/>
            <person name="Bruemmer F."/>
            <person name="Labrenz M."/>
            <person name="Spormann A.M."/>
            <person name="Op Den Camp H."/>
            <person name="Overmann J."/>
            <person name="Amann R."/>
            <person name="Jetten M.S.M."/>
            <person name="Mascher T."/>
            <person name="Medema M.H."/>
            <person name="Devos D.P."/>
            <person name="Kaster A.-K."/>
            <person name="Ovreas L."/>
            <person name="Rohde M."/>
            <person name="Galperin M.Y."/>
            <person name="Jogler C."/>
        </authorList>
    </citation>
    <scope>NUCLEOTIDE SEQUENCE [LARGE SCALE GENOMIC DNA]</scope>
    <source>
        <strain evidence="5 6">Poly41</strain>
    </source>
</reference>
<dbReference type="InterPro" id="IPR020904">
    <property type="entry name" value="Sc_DH/Rdtase_CS"/>
</dbReference>
<dbReference type="NCBIfam" id="NF005559">
    <property type="entry name" value="PRK07231.1"/>
    <property type="match status" value="1"/>
</dbReference>
<dbReference type="InterPro" id="IPR057326">
    <property type="entry name" value="KR_dom"/>
</dbReference>
<dbReference type="EC" id="1.1.1.-" evidence="5"/>
<dbReference type="PRINTS" id="PR00081">
    <property type="entry name" value="GDHRDH"/>
</dbReference>
<protein>
    <submittedName>
        <fullName evidence="5">2,5-dichloro-2,5-cyclohexadiene-1,4-diol dehydrogenase</fullName>
        <ecNumber evidence="5">1.1.1.-</ecNumber>
    </submittedName>
</protein>
<evidence type="ECO:0000313" key="6">
    <source>
        <dbReference type="Proteomes" id="UP000319143"/>
    </source>
</evidence>
<dbReference type="SUPFAM" id="SSF51735">
    <property type="entry name" value="NAD(P)-binding Rossmann-fold domains"/>
    <property type="match status" value="1"/>
</dbReference>
<keyword evidence="2 5" id="KW-0560">Oxidoreductase</keyword>
<name>A0A5C6D3T9_9BACT</name>
<dbReference type="InterPro" id="IPR036291">
    <property type="entry name" value="NAD(P)-bd_dom_sf"/>
</dbReference>
<evidence type="ECO:0000313" key="5">
    <source>
        <dbReference type="EMBL" id="TWU31418.1"/>
    </source>
</evidence>
<evidence type="ECO:0000256" key="1">
    <source>
        <dbReference type="ARBA" id="ARBA00006484"/>
    </source>
</evidence>
<dbReference type="InterPro" id="IPR002347">
    <property type="entry name" value="SDR_fam"/>
</dbReference>
<dbReference type="FunFam" id="3.40.50.720:FF:000084">
    <property type="entry name" value="Short-chain dehydrogenase reductase"/>
    <property type="match status" value="1"/>
</dbReference>
<keyword evidence="6" id="KW-1185">Reference proteome</keyword>
<dbReference type="PANTHER" id="PTHR24321">
    <property type="entry name" value="DEHYDROGENASES, SHORT CHAIN"/>
    <property type="match status" value="1"/>
</dbReference>
<comment type="caution">
    <text evidence="5">The sequence shown here is derived from an EMBL/GenBank/DDBJ whole genome shotgun (WGS) entry which is preliminary data.</text>
</comment>
<dbReference type="AlphaFoldDB" id="A0A5C6D3T9"/>
<dbReference type="Pfam" id="PF13561">
    <property type="entry name" value="adh_short_C2"/>
    <property type="match status" value="1"/>
</dbReference>
<dbReference type="PROSITE" id="PS00061">
    <property type="entry name" value="ADH_SHORT"/>
    <property type="match status" value="1"/>
</dbReference>
<sequence length="269" mass="28436">MTMRLSDKVILLTGGSTGIGRECATAYAQEGARLAILARHGEAAAEAAAELGAGHCGLSCDVSKGDQVKAAVAHVIDHFGRLDAIHNNAGIAEPAKPLHETSESEWDAVVDVNLKSVFHTTRYGFAALKKSKGCILNTSSLVGVIGQQNHAAYTASKGGMNTLTKSMALDYAPYQIRVNAVCPAGTWTPMLHKWAAAQPDPTGIEDYLDNIHALGYCPEGDVIADASVFLLSDEARFITGHIMHVSGGAELGYRVASRPTAREDQSPRP</sequence>
<feature type="domain" description="Ketoreductase" evidence="4">
    <location>
        <begin position="8"/>
        <end position="190"/>
    </location>
</feature>
<dbReference type="RefSeq" id="WP_197231816.1">
    <property type="nucleotide sequence ID" value="NZ_SJPV01000017.1"/>
</dbReference>
<evidence type="ECO:0000256" key="2">
    <source>
        <dbReference type="ARBA" id="ARBA00023002"/>
    </source>
</evidence>
<dbReference type="CDD" id="cd05233">
    <property type="entry name" value="SDR_c"/>
    <property type="match status" value="1"/>
</dbReference>
<dbReference type="PRINTS" id="PR00080">
    <property type="entry name" value="SDRFAMILY"/>
</dbReference>
<accession>A0A5C6D3T9</accession>
<dbReference type="Gene3D" id="3.40.50.720">
    <property type="entry name" value="NAD(P)-binding Rossmann-like Domain"/>
    <property type="match status" value="1"/>
</dbReference>
<evidence type="ECO:0000259" key="4">
    <source>
        <dbReference type="SMART" id="SM00822"/>
    </source>
</evidence>
<dbReference type="PANTHER" id="PTHR24321:SF8">
    <property type="entry name" value="ESTRADIOL 17-BETA-DEHYDROGENASE 8-RELATED"/>
    <property type="match status" value="1"/>
</dbReference>
<keyword evidence="3" id="KW-0520">NAD</keyword>
<dbReference type="EMBL" id="SJPV01000017">
    <property type="protein sequence ID" value="TWU31418.1"/>
    <property type="molecule type" value="Genomic_DNA"/>
</dbReference>
<dbReference type="SMART" id="SM00822">
    <property type="entry name" value="PKS_KR"/>
    <property type="match status" value="1"/>
</dbReference>
<dbReference type="GO" id="GO:0016491">
    <property type="term" value="F:oxidoreductase activity"/>
    <property type="evidence" value="ECO:0007669"/>
    <property type="project" value="UniProtKB-KW"/>
</dbReference>
<comment type="similarity">
    <text evidence="1">Belongs to the short-chain dehydrogenases/reductases (SDR) family.</text>
</comment>
<evidence type="ECO:0000256" key="3">
    <source>
        <dbReference type="ARBA" id="ARBA00023027"/>
    </source>
</evidence>
<organism evidence="5 6">
    <name type="scientific">Novipirellula artificiosorum</name>
    <dbReference type="NCBI Taxonomy" id="2528016"/>
    <lineage>
        <taxon>Bacteria</taxon>
        <taxon>Pseudomonadati</taxon>
        <taxon>Planctomycetota</taxon>
        <taxon>Planctomycetia</taxon>
        <taxon>Pirellulales</taxon>
        <taxon>Pirellulaceae</taxon>
        <taxon>Novipirellula</taxon>
    </lineage>
</organism>
<gene>
    <name evidence="5" type="primary">linC</name>
    <name evidence="5" type="ORF">Poly41_62870</name>
</gene>
<dbReference type="Proteomes" id="UP000319143">
    <property type="component" value="Unassembled WGS sequence"/>
</dbReference>